<sequence>MASYSPGAVCVLESTCTTEPPVTQVYINHPALCPAHVDL</sequence>
<protein>
    <submittedName>
        <fullName evidence="1">Uncharacterized protein</fullName>
    </submittedName>
</protein>
<reference evidence="1" key="1">
    <citation type="submission" date="2014-11" db="EMBL/GenBank/DDBJ databases">
        <authorList>
            <person name="Amaro Gonzalez C."/>
        </authorList>
    </citation>
    <scope>NUCLEOTIDE SEQUENCE</scope>
</reference>
<reference evidence="1" key="2">
    <citation type="journal article" date="2015" name="Fish Shellfish Immunol.">
        <title>Early steps in the European eel (Anguilla anguilla)-Vibrio vulnificus interaction in the gills: Role of the RtxA13 toxin.</title>
        <authorList>
            <person name="Callol A."/>
            <person name="Pajuelo D."/>
            <person name="Ebbesson L."/>
            <person name="Teles M."/>
            <person name="MacKenzie S."/>
            <person name="Amaro C."/>
        </authorList>
    </citation>
    <scope>NUCLEOTIDE SEQUENCE</scope>
</reference>
<proteinExistence type="predicted"/>
<dbReference type="AlphaFoldDB" id="A0A0E9UD30"/>
<organism evidence="1">
    <name type="scientific">Anguilla anguilla</name>
    <name type="common">European freshwater eel</name>
    <name type="synonym">Muraena anguilla</name>
    <dbReference type="NCBI Taxonomy" id="7936"/>
    <lineage>
        <taxon>Eukaryota</taxon>
        <taxon>Metazoa</taxon>
        <taxon>Chordata</taxon>
        <taxon>Craniata</taxon>
        <taxon>Vertebrata</taxon>
        <taxon>Euteleostomi</taxon>
        <taxon>Actinopterygii</taxon>
        <taxon>Neopterygii</taxon>
        <taxon>Teleostei</taxon>
        <taxon>Anguilliformes</taxon>
        <taxon>Anguillidae</taxon>
        <taxon>Anguilla</taxon>
    </lineage>
</organism>
<name>A0A0E9UD30_ANGAN</name>
<dbReference type="EMBL" id="GBXM01044915">
    <property type="protein sequence ID" value="JAH63662.1"/>
    <property type="molecule type" value="Transcribed_RNA"/>
</dbReference>
<evidence type="ECO:0000313" key="1">
    <source>
        <dbReference type="EMBL" id="JAH63662.1"/>
    </source>
</evidence>
<accession>A0A0E9UD30</accession>